<dbReference type="Gene3D" id="1.20.140.40">
    <property type="entry name" value="Invertase/pectin methylesterase inhibitor family protein"/>
    <property type="match status" value="1"/>
</dbReference>
<feature type="signal peptide" evidence="7">
    <location>
        <begin position="1"/>
        <end position="24"/>
    </location>
</feature>
<organism evidence="9 10">
    <name type="scientific">Beta vulgaris subsp. vulgaris</name>
    <name type="common">Beet</name>
    <dbReference type="NCBI Taxonomy" id="3555"/>
    <lineage>
        <taxon>Eukaryota</taxon>
        <taxon>Viridiplantae</taxon>
        <taxon>Streptophyta</taxon>
        <taxon>Embryophyta</taxon>
        <taxon>Tracheophyta</taxon>
        <taxon>Spermatophyta</taxon>
        <taxon>Magnoliopsida</taxon>
        <taxon>eudicotyledons</taxon>
        <taxon>Gunneridae</taxon>
        <taxon>Pentapetalae</taxon>
        <taxon>Caryophyllales</taxon>
        <taxon>Chenopodiaceae</taxon>
        <taxon>Betoideae</taxon>
        <taxon>Beta</taxon>
    </lineage>
</organism>
<gene>
    <name evidence="9" type="ORF">BVRB_3g055920</name>
</gene>
<evidence type="ECO:0000259" key="8">
    <source>
        <dbReference type="SMART" id="SM00856"/>
    </source>
</evidence>
<feature type="chain" id="PRO_5005295901" description="Pectinesterase inhibitor domain-containing protein" evidence="7">
    <location>
        <begin position="25"/>
        <end position="199"/>
    </location>
</feature>
<comment type="similarity">
    <text evidence="6">Belongs to the PMEI family.</text>
</comment>
<evidence type="ECO:0000256" key="7">
    <source>
        <dbReference type="SAM" id="SignalP"/>
    </source>
</evidence>
<dbReference type="InterPro" id="IPR051955">
    <property type="entry name" value="PME_Inhibitor"/>
</dbReference>
<evidence type="ECO:0000256" key="5">
    <source>
        <dbReference type="ARBA" id="ARBA00023157"/>
    </source>
</evidence>
<evidence type="ECO:0000313" key="10">
    <source>
        <dbReference type="Proteomes" id="UP000035740"/>
    </source>
</evidence>
<dbReference type="KEGG" id="bvg:104888678"/>
<protein>
    <recommendedName>
        <fullName evidence="8">Pectinesterase inhibitor domain-containing protein</fullName>
    </recommendedName>
</protein>
<evidence type="ECO:0000256" key="4">
    <source>
        <dbReference type="ARBA" id="ARBA00022729"/>
    </source>
</evidence>
<keyword evidence="4 7" id="KW-0732">Signal</keyword>
<evidence type="ECO:0000256" key="2">
    <source>
        <dbReference type="ARBA" id="ARBA00022523"/>
    </source>
</evidence>
<dbReference type="Pfam" id="PF04043">
    <property type="entry name" value="PMEI"/>
    <property type="match status" value="1"/>
</dbReference>
<dbReference type="FunFam" id="1.20.140.40:FF:000006">
    <property type="entry name" value="Pectinesterase inhibitor 3"/>
    <property type="match status" value="1"/>
</dbReference>
<dbReference type="GO" id="GO:0004857">
    <property type="term" value="F:enzyme inhibitor activity"/>
    <property type="evidence" value="ECO:0007669"/>
    <property type="project" value="InterPro"/>
</dbReference>
<evidence type="ECO:0000256" key="6">
    <source>
        <dbReference type="ARBA" id="ARBA00038471"/>
    </source>
</evidence>
<evidence type="ECO:0000256" key="1">
    <source>
        <dbReference type="ARBA" id="ARBA00004271"/>
    </source>
</evidence>
<keyword evidence="5" id="KW-1015">Disulfide bond</keyword>
<evidence type="ECO:0000313" key="9">
    <source>
        <dbReference type="EMBL" id="KMT15905.1"/>
    </source>
</evidence>
<dbReference type="eggNOG" id="ENOG502QXIN">
    <property type="taxonomic scope" value="Eukaryota"/>
</dbReference>
<dbReference type="OrthoDB" id="1430376at2759"/>
<dbReference type="NCBIfam" id="TIGR01614">
    <property type="entry name" value="PME_inhib"/>
    <property type="match status" value="1"/>
</dbReference>
<reference evidence="9 10" key="1">
    <citation type="journal article" date="2014" name="Nature">
        <title>The genome of the recently domesticated crop plant sugar beet (Beta vulgaris).</title>
        <authorList>
            <person name="Dohm J.C."/>
            <person name="Minoche A.E."/>
            <person name="Holtgrawe D."/>
            <person name="Capella-Gutierrez S."/>
            <person name="Zakrzewski F."/>
            <person name="Tafer H."/>
            <person name="Rupp O."/>
            <person name="Sorensen T.R."/>
            <person name="Stracke R."/>
            <person name="Reinhardt R."/>
            <person name="Goesmann A."/>
            <person name="Kraft T."/>
            <person name="Schulz B."/>
            <person name="Stadler P.F."/>
            <person name="Schmidt T."/>
            <person name="Gabaldon T."/>
            <person name="Lehrach H."/>
            <person name="Weisshaar B."/>
            <person name="Himmelbauer H."/>
        </authorList>
    </citation>
    <scope>NUCLEOTIDE SEQUENCE [LARGE SCALE GENOMIC DNA]</scope>
    <source>
        <tissue evidence="9">Taproot</tissue>
    </source>
</reference>
<dbReference type="CDD" id="cd15798">
    <property type="entry name" value="PMEI-like_3"/>
    <property type="match status" value="1"/>
</dbReference>
<dbReference type="SUPFAM" id="SSF101148">
    <property type="entry name" value="Plant invertase/pectin methylesterase inhibitor"/>
    <property type="match status" value="1"/>
</dbReference>
<dbReference type="InterPro" id="IPR006501">
    <property type="entry name" value="Pectinesterase_inhib_dom"/>
</dbReference>
<dbReference type="Gramene" id="KMT15905">
    <property type="protein sequence ID" value="KMT15905"/>
    <property type="gene ID" value="BVRB_3g055920"/>
</dbReference>
<evidence type="ECO:0000256" key="3">
    <source>
        <dbReference type="ARBA" id="ARBA00022525"/>
    </source>
</evidence>
<keyword evidence="10" id="KW-1185">Reference proteome</keyword>
<sequence>MAILTLPLIIFSLLALTAFDATAATTSTNNFIQAKCSSTAYPKVCVQSLSTFATKIRKSPRQLAQTALIVSLAKARYAKTYVAHLARYDGLRPREVGSVQDCLEVIGDTVDRLSKSVHEFHTAVQAQSRDFLWHMSNVQTWASAALTDENTCVDGFEGPGINGRTQNAIKAQLESVMQCTSNALALVNQFASKYSPKNV</sequence>
<dbReference type="OMA" id="MQCTSNA"/>
<dbReference type="PANTHER" id="PTHR31080">
    <property type="entry name" value="PECTINESTERASE INHIBITOR-LIKE"/>
    <property type="match status" value="1"/>
</dbReference>
<dbReference type="SMART" id="SM00856">
    <property type="entry name" value="PMEI"/>
    <property type="match status" value="1"/>
</dbReference>
<proteinExistence type="inferred from homology"/>
<dbReference type="EMBL" id="KQ090058">
    <property type="protein sequence ID" value="KMT15905.1"/>
    <property type="molecule type" value="Genomic_DNA"/>
</dbReference>
<dbReference type="AlphaFoldDB" id="A0A0J8CQ63"/>
<feature type="domain" description="Pectinesterase inhibitor" evidence="8">
    <location>
        <begin position="27"/>
        <end position="186"/>
    </location>
</feature>
<dbReference type="InterPro" id="IPR035513">
    <property type="entry name" value="Invertase/methylesterase_inhib"/>
</dbReference>
<keyword evidence="2" id="KW-0052">Apoplast</keyword>
<keyword evidence="3" id="KW-0964">Secreted</keyword>
<comment type="subcellular location">
    <subcellularLocation>
        <location evidence="1">Secreted</location>
        <location evidence="1">Extracellular space</location>
        <location evidence="1">Apoplast</location>
    </subcellularLocation>
</comment>
<dbReference type="PANTHER" id="PTHR31080:SF87">
    <property type="entry name" value="PECTINESTERASE INHIBITOR 7"/>
    <property type="match status" value="1"/>
</dbReference>
<dbReference type="Proteomes" id="UP000035740">
    <property type="component" value="Chromosome 3"/>
</dbReference>
<accession>A0A0J8CQ63</accession>
<dbReference type="GO" id="GO:0048046">
    <property type="term" value="C:apoplast"/>
    <property type="evidence" value="ECO:0007669"/>
    <property type="project" value="UniProtKB-SubCell"/>
</dbReference>
<name>A0A0J8CQ63_BETVV</name>